<dbReference type="InterPro" id="IPR016181">
    <property type="entry name" value="Acyl_CoA_acyltransferase"/>
</dbReference>
<organism evidence="1">
    <name type="scientific">Leucothrix mucor</name>
    <dbReference type="NCBI Taxonomy" id="45248"/>
    <lineage>
        <taxon>Bacteria</taxon>
        <taxon>Pseudomonadati</taxon>
        <taxon>Pseudomonadota</taxon>
        <taxon>Gammaproteobacteria</taxon>
        <taxon>Thiotrichales</taxon>
        <taxon>Thiotrichaceae</taxon>
        <taxon>Leucothrix</taxon>
    </lineage>
</organism>
<proteinExistence type="predicted"/>
<dbReference type="Gene3D" id="3.40.630.30">
    <property type="match status" value="1"/>
</dbReference>
<dbReference type="PANTHER" id="PTHR47017">
    <property type="entry name" value="ACYL-COA"/>
    <property type="match status" value="1"/>
</dbReference>
<name>A0A7V2WVK1_LEUMU</name>
<reference evidence="1" key="1">
    <citation type="journal article" date="2020" name="mSystems">
        <title>Genome- and Community-Level Interaction Insights into Carbon Utilization and Element Cycling Functions of Hydrothermarchaeota in Hydrothermal Sediment.</title>
        <authorList>
            <person name="Zhou Z."/>
            <person name="Liu Y."/>
            <person name="Xu W."/>
            <person name="Pan J."/>
            <person name="Luo Z.H."/>
            <person name="Li M."/>
        </authorList>
    </citation>
    <scope>NUCLEOTIDE SEQUENCE [LARGE SCALE GENOMIC DNA]</scope>
    <source>
        <strain evidence="1">HyVt-493</strain>
    </source>
</reference>
<dbReference type="Proteomes" id="UP000885750">
    <property type="component" value="Unassembled WGS sequence"/>
</dbReference>
<dbReference type="AlphaFoldDB" id="A0A7V2WVK1"/>
<dbReference type="Pfam" id="PF04339">
    <property type="entry name" value="FemAB_like"/>
    <property type="match status" value="1"/>
</dbReference>
<dbReference type="EMBL" id="DRMS01000390">
    <property type="protein sequence ID" value="HFC93203.1"/>
    <property type="molecule type" value="Genomic_DNA"/>
</dbReference>
<comment type="caution">
    <text evidence="1">The sequence shown here is derived from an EMBL/GenBank/DDBJ whole genome shotgun (WGS) entry which is preliminary data.</text>
</comment>
<accession>A0A7V2WVK1</accession>
<protein>
    <submittedName>
        <fullName evidence="1">N-acetyltransferase</fullName>
    </submittedName>
</protein>
<dbReference type="InterPro" id="IPR007434">
    <property type="entry name" value="FemAB-like"/>
</dbReference>
<evidence type="ECO:0000313" key="1">
    <source>
        <dbReference type="EMBL" id="HFC93203.1"/>
    </source>
</evidence>
<dbReference type="PANTHER" id="PTHR47017:SF1">
    <property type="entry name" value="ACYL-COA"/>
    <property type="match status" value="1"/>
</dbReference>
<sequence length="386" mass="45372">MLTNLIVKFHSQIKDIPQEQWNALVKDNHPFIKHQFLYAMEKHHCVGSKFGWIPCHMAVYQGYDEDKQLIAAMPLYQKTNSYGEFVFDNSWAQAWQQQGMQYYPKLVSATPYTPANGQRLLCPKKHQKQVYPLILNALKEITATGHFSGVHILFPTSDEQDWLETNKPLVRHDCQFHWFNQHYQDFDDFLATLTAKKRKNIRQERRKVDQQAVSFRRLNGHSATDKDWRTFAYFYKKTFDEKWGTATFNLEFFKQIAQTMPEQIILVLADQQDNCIAGALLYRSDHTLYGRHWGCREALKGLHFETCFYQGIEVAIQQGLRTFEPGAQGEHKIARGFVPVLTRSSHFMQENPFQVSLENFVNHERDAVNDYIQTCHQHSPYRKINE</sequence>
<dbReference type="SUPFAM" id="SSF55729">
    <property type="entry name" value="Acyl-CoA N-acyltransferases (Nat)"/>
    <property type="match status" value="1"/>
</dbReference>
<gene>
    <name evidence="1" type="ORF">ENJ51_10375</name>
</gene>